<accession>A0A3P6RJ52</accession>
<evidence type="ECO:0000313" key="2">
    <source>
        <dbReference type="Proteomes" id="UP000271889"/>
    </source>
</evidence>
<reference evidence="1 2" key="1">
    <citation type="submission" date="2018-11" db="EMBL/GenBank/DDBJ databases">
        <authorList>
            <consortium name="Pathogen Informatics"/>
        </authorList>
    </citation>
    <scope>NUCLEOTIDE SEQUENCE [LARGE SCALE GENOMIC DNA]</scope>
</reference>
<gene>
    <name evidence="1" type="ORF">CGOC_LOCUS4996</name>
</gene>
<keyword evidence="2" id="KW-1185">Reference proteome</keyword>
<organism evidence="1 2">
    <name type="scientific">Cylicostephanus goldi</name>
    <name type="common">Nematode worm</name>
    <dbReference type="NCBI Taxonomy" id="71465"/>
    <lineage>
        <taxon>Eukaryota</taxon>
        <taxon>Metazoa</taxon>
        <taxon>Ecdysozoa</taxon>
        <taxon>Nematoda</taxon>
        <taxon>Chromadorea</taxon>
        <taxon>Rhabditida</taxon>
        <taxon>Rhabditina</taxon>
        <taxon>Rhabditomorpha</taxon>
        <taxon>Strongyloidea</taxon>
        <taxon>Strongylidae</taxon>
        <taxon>Cylicostephanus</taxon>
    </lineage>
</organism>
<evidence type="ECO:0000313" key="1">
    <source>
        <dbReference type="EMBL" id="VDK60399.1"/>
    </source>
</evidence>
<proteinExistence type="predicted"/>
<protein>
    <submittedName>
        <fullName evidence="1">Uncharacterized protein</fullName>
    </submittedName>
</protein>
<dbReference type="EMBL" id="UYRV01014611">
    <property type="protein sequence ID" value="VDK60399.1"/>
    <property type="molecule type" value="Genomic_DNA"/>
</dbReference>
<dbReference type="OrthoDB" id="1434354at2759"/>
<dbReference type="AlphaFoldDB" id="A0A3P6RJ52"/>
<dbReference type="Proteomes" id="UP000271889">
    <property type="component" value="Unassembled WGS sequence"/>
</dbReference>
<sequence length="66" mass="7347">MTGEEALRTALSNDLSPEHDTPFHLQRWLDGYDGVGMKVVVPHLSVFSFFHSWSSPLSEATCIVVT</sequence>
<feature type="non-terminal residue" evidence="1">
    <location>
        <position position="66"/>
    </location>
</feature>
<name>A0A3P6RJ52_CYLGO</name>